<dbReference type="Proteomes" id="UP000222163">
    <property type="component" value="Unassembled WGS sequence"/>
</dbReference>
<evidence type="ECO:0000256" key="3">
    <source>
        <dbReference type="ARBA" id="ARBA00022729"/>
    </source>
</evidence>
<comment type="function">
    <text evidence="1">May be involved in the biogenesis of curli organelles.</text>
</comment>
<dbReference type="AlphaFoldDB" id="A0A2G1BQ51"/>
<dbReference type="EMBL" id="JAUYVU010000020">
    <property type="protein sequence ID" value="MDP2542919.1"/>
    <property type="molecule type" value="Genomic_DNA"/>
</dbReference>
<evidence type="ECO:0000256" key="2">
    <source>
        <dbReference type="ARBA" id="ARBA00014031"/>
    </source>
</evidence>
<evidence type="ECO:0000256" key="4">
    <source>
        <dbReference type="SAM" id="SignalP"/>
    </source>
</evidence>
<proteinExistence type="predicted"/>
<keyword evidence="8" id="KW-1185">Reference proteome</keyword>
<dbReference type="InterPro" id="IPR018893">
    <property type="entry name" value="T8SS_CsgF"/>
</dbReference>
<name>A0A2G1BQ51_9FLAO</name>
<dbReference type="RefSeq" id="WP_099216677.1">
    <property type="nucleotide sequence ID" value="NZ_JAUYVU010000020.1"/>
</dbReference>
<keyword evidence="3 4" id="KW-0732">Signal</keyword>
<dbReference type="Pfam" id="PF10614">
    <property type="entry name" value="CsgF"/>
    <property type="match status" value="1"/>
</dbReference>
<feature type="signal peptide" evidence="4">
    <location>
        <begin position="1"/>
        <end position="21"/>
    </location>
</feature>
<gene>
    <name evidence="6" type="ORF">CSC81_15660</name>
    <name evidence="5" type="ORF">Q8W23_15715</name>
</gene>
<accession>A0A2G1BQ51</accession>
<evidence type="ECO:0000313" key="6">
    <source>
        <dbReference type="EMBL" id="PHN96183.1"/>
    </source>
</evidence>
<evidence type="ECO:0000313" key="8">
    <source>
        <dbReference type="Proteomes" id="UP001242342"/>
    </source>
</evidence>
<evidence type="ECO:0000313" key="7">
    <source>
        <dbReference type="Proteomes" id="UP000222163"/>
    </source>
</evidence>
<reference evidence="5 8" key="3">
    <citation type="submission" date="2023-07" db="EMBL/GenBank/DDBJ databases">
        <title>Genome content predicts the carbon catabolic preferences of heterotrophic bacteria.</title>
        <authorList>
            <person name="Gralka M."/>
        </authorList>
    </citation>
    <scope>NUCLEOTIDE SEQUENCE [LARGE SCALE GENOMIC DNA]</scope>
    <source>
        <strain evidence="5 8">4G03</strain>
    </source>
</reference>
<sequence>MKIATKLITIVFFLLSSFAFSQELVYKPVNPFFGGNNPFGYQQILASANAQNDFQEEGQDPFQQPSDLENFTNSLNRQLLNSLSQDLFQEQFGDQGLTVGTYVFGSLVVEVTPTSGGLSVNILNTQTGEQTQIIIPNN</sequence>
<comment type="caution">
    <text evidence="6">The sequence shown here is derived from an EMBL/GenBank/DDBJ whole genome shotgun (WGS) entry which is preliminary data.</text>
</comment>
<protein>
    <recommendedName>
        <fullName evidence="2">Curli production assembly/transport component CsgF</fullName>
    </recommendedName>
</protein>
<reference evidence="6 7" key="1">
    <citation type="journal article" date="2016" name="Nat. Commun.">
        <title>Microbial interactions lead to rapid micro-scale successions on model marine particles.</title>
        <authorList>
            <person name="Datta M.S."/>
            <person name="Sliwerska E."/>
            <person name="Gore J."/>
            <person name="Polz M.F."/>
            <person name="Cordero O.X."/>
        </authorList>
    </citation>
    <scope>NUCLEOTIDE SEQUENCE [LARGE SCALE GENOMIC DNA]</scope>
    <source>
        <strain evidence="6 7">4G03</strain>
    </source>
</reference>
<reference evidence="6" key="2">
    <citation type="submission" date="2017-10" db="EMBL/GenBank/DDBJ databases">
        <authorList>
            <person name="Enke T.N."/>
            <person name="Cordero O.X."/>
        </authorList>
    </citation>
    <scope>NUCLEOTIDE SEQUENCE</scope>
    <source>
        <strain evidence="6">4G03</strain>
    </source>
</reference>
<dbReference type="Proteomes" id="UP001242342">
    <property type="component" value="Unassembled WGS sequence"/>
</dbReference>
<evidence type="ECO:0000256" key="1">
    <source>
        <dbReference type="ARBA" id="ARBA00003989"/>
    </source>
</evidence>
<dbReference type="EMBL" id="PDUU01000032">
    <property type="protein sequence ID" value="PHN96183.1"/>
    <property type="molecule type" value="Genomic_DNA"/>
</dbReference>
<feature type="chain" id="PRO_5013612266" description="Curli production assembly/transport component CsgF" evidence="4">
    <location>
        <begin position="22"/>
        <end position="138"/>
    </location>
</feature>
<evidence type="ECO:0000313" key="5">
    <source>
        <dbReference type="EMBL" id="MDP2542919.1"/>
    </source>
</evidence>
<organism evidence="6 7">
    <name type="scientific">Tenacibaculum discolor</name>
    <dbReference type="NCBI Taxonomy" id="361581"/>
    <lineage>
        <taxon>Bacteria</taxon>
        <taxon>Pseudomonadati</taxon>
        <taxon>Bacteroidota</taxon>
        <taxon>Flavobacteriia</taxon>
        <taxon>Flavobacteriales</taxon>
        <taxon>Flavobacteriaceae</taxon>
        <taxon>Tenacibaculum</taxon>
    </lineage>
</organism>